<evidence type="ECO:0000313" key="2">
    <source>
        <dbReference type="Proteomes" id="UP000299102"/>
    </source>
</evidence>
<evidence type="ECO:0000313" key="1">
    <source>
        <dbReference type="EMBL" id="GBP96989.1"/>
    </source>
</evidence>
<keyword evidence="2" id="KW-1185">Reference proteome</keyword>
<reference evidence="1 2" key="1">
    <citation type="journal article" date="2019" name="Commun. Biol.">
        <title>The bagworm genome reveals a unique fibroin gene that provides high tensile strength.</title>
        <authorList>
            <person name="Kono N."/>
            <person name="Nakamura H."/>
            <person name="Ohtoshi R."/>
            <person name="Tomita M."/>
            <person name="Numata K."/>
            <person name="Arakawa K."/>
        </authorList>
    </citation>
    <scope>NUCLEOTIDE SEQUENCE [LARGE SCALE GENOMIC DNA]</scope>
</reference>
<accession>A0A4C2ACQ5</accession>
<name>A0A4C2ACQ5_EUMVA</name>
<sequence length="94" mass="10538">MFSFCPRPVYWRRSRHIGECTFESTPTMTRSLAAFSTEPRSLGMVRSLIESSQRSHISHLGQHALPYSAGWMCASAVSVRFVRVTIIPALVVPV</sequence>
<proteinExistence type="predicted"/>
<dbReference type="Proteomes" id="UP000299102">
    <property type="component" value="Unassembled WGS sequence"/>
</dbReference>
<protein>
    <submittedName>
        <fullName evidence="1">Uncharacterized protein</fullName>
    </submittedName>
</protein>
<dbReference type="AlphaFoldDB" id="A0A4C2ACQ5"/>
<dbReference type="EMBL" id="BGZK01002855">
    <property type="protein sequence ID" value="GBP96989.1"/>
    <property type="molecule type" value="Genomic_DNA"/>
</dbReference>
<comment type="caution">
    <text evidence="1">The sequence shown here is derived from an EMBL/GenBank/DDBJ whole genome shotgun (WGS) entry which is preliminary data.</text>
</comment>
<organism evidence="1 2">
    <name type="scientific">Eumeta variegata</name>
    <name type="common">Bagworm moth</name>
    <name type="synonym">Eumeta japonica</name>
    <dbReference type="NCBI Taxonomy" id="151549"/>
    <lineage>
        <taxon>Eukaryota</taxon>
        <taxon>Metazoa</taxon>
        <taxon>Ecdysozoa</taxon>
        <taxon>Arthropoda</taxon>
        <taxon>Hexapoda</taxon>
        <taxon>Insecta</taxon>
        <taxon>Pterygota</taxon>
        <taxon>Neoptera</taxon>
        <taxon>Endopterygota</taxon>
        <taxon>Lepidoptera</taxon>
        <taxon>Glossata</taxon>
        <taxon>Ditrysia</taxon>
        <taxon>Tineoidea</taxon>
        <taxon>Psychidae</taxon>
        <taxon>Oiketicinae</taxon>
        <taxon>Eumeta</taxon>
    </lineage>
</organism>
<gene>
    <name evidence="1" type="ORF">EVAR_89966_1</name>
</gene>